<evidence type="ECO:0000313" key="1">
    <source>
        <dbReference type="EMBL" id="KAJ6806745.1"/>
    </source>
</evidence>
<protein>
    <submittedName>
        <fullName evidence="1">Uncharacterized protein</fullName>
    </submittedName>
</protein>
<sequence length="15" mass="1771">MGQQQLDEEQYSLAM</sequence>
<proteinExistence type="predicted"/>
<gene>
    <name evidence="1" type="ORF">M6B38_106655</name>
</gene>
<keyword evidence="2" id="KW-1185">Reference proteome</keyword>
<reference evidence="1" key="2">
    <citation type="submission" date="2023-04" db="EMBL/GenBank/DDBJ databases">
        <authorList>
            <person name="Bruccoleri R.E."/>
            <person name="Oakeley E.J."/>
            <person name="Faust A.-M."/>
            <person name="Dessus-Babus S."/>
            <person name="Altorfer M."/>
            <person name="Burckhardt D."/>
            <person name="Oertli M."/>
            <person name="Naumann U."/>
            <person name="Petersen F."/>
            <person name="Wong J."/>
        </authorList>
    </citation>
    <scope>NUCLEOTIDE SEQUENCE</scope>
    <source>
        <strain evidence="1">GSM-AAB239-AS_SAM_17_03QT</strain>
        <tissue evidence="1">Leaf</tissue>
    </source>
</reference>
<evidence type="ECO:0000313" key="2">
    <source>
        <dbReference type="Proteomes" id="UP001140949"/>
    </source>
</evidence>
<dbReference type="Proteomes" id="UP001140949">
    <property type="component" value="Unassembled WGS sequence"/>
</dbReference>
<reference evidence="1" key="1">
    <citation type="journal article" date="2023" name="GigaByte">
        <title>Genome assembly of the bearded iris, Iris pallida Lam.</title>
        <authorList>
            <person name="Bruccoleri R.E."/>
            <person name="Oakeley E.J."/>
            <person name="Faust A.M.E."/>
            <person name="Altorfer M."/>
            <person name="Dessus-Babus S."/>
            <person name="Burckhardt D."/>
            <person name="Oertli M."/>
            <person name="Naumann U."/>
            <person name="Petersen F."/>
            <person name="Wong J."/>
        </authorList>
    </citation>
    <scope>NUCLEOTIDE SEQUENCE</scope>
    <source>
        <strain evidence="1">GSM-AAB239-AS_SAM_17_03QT</strain>
    </source>
</reference>
<organism evidence="1 2">
    <name type="scientific">Iris pallida</name>
    <name type="common">Sweet iris</name>
    <dbReference type="NCBI Taxonomy" id="29817"/>
    <lineage>
        <taxon>Eukaryota</taxon>
        <taxon>Viridiplantae</taxon>
        <taxon>Streptophyta</taxon>
        <taxon>Embryophyta</taxon>
        <taxon>Tracheophyta</taxon>
        <taxon>Spermatophyta</taxon>
        <taxon>Magnoliopsida</taxon>
        <taxon>Liliopsida</taxon>
        <taxon>Asparagales</taxon>
        <taxon>Iridaceae</taxon>
        <taxon>Iridoideae</taxon>
        <taxon>Irideae</taxon>
        <taxon>Iris</taxon>
    </lineage>
</organism>
<accession>A0AAX6ESH5</accession>
<name>A0AAX6ESH5_IRIPA</name>
<dbReference type="EMBL" id="JANAVB010034419">
    <property type="protein sequence ID" value="KAJ6806745.1"/>
    <property type="molecule type" value="Genomic_DNA"/>
</dbReference>
<comment type="caution">
    <text evidence="1">The sequence shown here is derived from an EMBL/GenBank/DDBJ whole genome shotgun (WGS) entry which is preliminary data.</text>
</comment>